<evidence type="ECO:0000256" key="3">
    <source>
        <dbReference type="ARBA" id="ARBA00009406"/>
    </source>
</evidence>
<evidence type="ECO:0000256" key="4">
    <source>
        <dbReference type="ARBA" id="ARBA00011738"/>
    </source>
</evidence>
<evidence type="ECO:0000256" key="5">
    <source>
        <dbReference type="ARBA" id="ARBA00022679"/>
    </source>
</evidence>
<reference evidence="14" key="1">
    <citation type="journal article" date="2019" name="Int. J. Syst. Evol. Microbiol.">
        <title>The Global Catalogue of Microorganisms (GCM) 10K type strain sequencing project: providing services to taxonomists for standard genome sequencing and annotation.</title>
        <authorList>
            <consortium name="The Broad Institute Genomics Platform"/>
            <consortium name="The Broad Institute Genome Sequencing Center for Infectious Disease"/>
            <person name="Wu L."/>
            <person name="Ma J."/>
        </authorList>
    </citation>
    <scope>NUCLEOTIDE SEQUENCE [LARGE SCALE GENOMIC DNA]</scope>
    <source>
        <strain evidence="14">CGMCC 4.7177</strain>
    </source>
</reference>
<organism evidence="13 14">
    <name type="scientific">Streptomyces vulcanius</name>
    <dbReference type="NCBI Taxonomy" id="1441876"/>
    <lineage>
        <taxon>Bacteria</taxon>
        <taxon>Bacillati</taxon>
        <taxon>Actinomycetota</taxon>
        <taxon>Actinomycetes</taxon>
        <taxon>Kitasatosporales</taxon>
        <taxon>Streptomycetaceae</taxon>
        <taxon>Streptomyces</taxon>
    </lineage>
</organism>
<dbReference type="PANTHER" id="PTHR31528">
    <property type="entry name" value="4-AMINO-5-HYDROXYMETHYL-2-METHYLPYRIMIDINE PHOSPHATE SYNTHASE THI11-RELATED"/>
    <property type="match status" value="1"/>
</dbReference>
<comment type="caution">
    <text evidence="13">The sequence shown here is derived from an EMBL/GenBank/DDBJ whole genome shotgun (WGS) entry which is preliminary data.</text>
</comment>
<evidence type="ECO:0000256" key="6">
    <source>
        <dbReference type="ARBA" id="ARBA00022723"/>
    </source>
</evidence>
<evidence type="ECO:0000256" key="9">
    <source>
        <dbReference type="ARBA" id="ARBA00023004"/>
    </source>
</evidence>
<evidence type="ECO:0000313" key="14">
    <source>
        <dbReference type="Proteomes" id="UP001595839"/>
    </source>
</evidence>
<keyword evidence="7" id="KW-0663">Pyridoxal phosphate</keyword>
<evidence type="ECO:0000256" key="1">
    <source>
        <dbReference type="ARBA" id="ARBA00003469"/>
    </source>
</evidence>
<evidence type="ECO:0000256" key="7">
    <source>
        <dbReference type="ARBA" id="ARBA00022898"/>
    </source>
</evidence>
<comment type="function">
    <text evidence="1">Responsible for the formation of the pyrimidine heterocycle in the thiamine biosynthesis pathway. Catalyzes the formation of hydroxymethylpyrimidine phosphate (HMP-P) from histidine and pyridoxal phosphate (PLP). The protein uses PLP and the active site histidine to form HMP-P, generating an inactive enzyme. The enzyme can only undergo a single turnover, which suggests it is a suicide enzyme.</text>
</comment>
<dbReference type="Proteomes" id="UP001595839">
    <property type="component" value="Unassembled WGS sequence"/>
</dbReference>
<feature type="domain" description="SsuA/THI5-like" evidence="12">
    <location>
        <begin position="62"/>
        <end position="271"/>
    </location>
</feature>
<dbReference type="Gene3D" id="3.40.190.10">
    <property type="entry name" value="Periplasmic binding protein-like II"/>
    <property type="match status" value="2"/>
</dbReference>
<keyword evidence="8" id="KW-0784">Thiamine biosynthesis</keyword>
<comment type="pathway">
    <text evidence="2">Cofactor biosynthesis; thiamine diphosphate biosynthesis.</text>
</comment>
<comment type="similarity">
    <text evidence="3">Belongs to the NMT1/THI5 family.</text>
</comment>
<dbReference type="EMBL" id="JBHSFK010000030">
    <property type="protein sequence ID" value="MFC4504965.1"/>
    <property type="molecule type" value="Genomic_DNA"/>
</dbReference>
<dbReference type="SUPFAM" id="SSF53850">
    <property type="entry name" value="Periplasmic binding protein-like II"/>
    <property type="match status" value="1"/>
</dbReference>
<comment type="subunit">
    <text evidence="4">Homodimer.</text>
</comment>
<dbReference type="Pfam" id="PF09084">
    <property type="entry name" value="NMT1"/>
    <property type="match status" value="1"/>
</dbReference>
<evidence type="ECO:0000256" key="8">
    <source>
        <dbReference type="ARBA" id="ARBA00022977"/>
    </source>
</evidence>
<keyword evidence="9" id="KW-0408">Iron</keyword>
<keyword evidence="14" id="KW-1185">Reference proteome</keyword>
<dbReference type="InterPro" id="IPR015168">
    <property type="entry name" value="SsuA/THI5"/>
</dbReference>
<dbReference type="PROSITE" id="PS51257">
    <property type="entry name" value="PROKAR_LIPOPROTEIN"/>
    <property type="match status" value="1"/>
</dbReference>
<name>A0ABV9B1U3_9ACTN</name>
<evidence type="ECO:0000256" key="11">
    <source>
        <dbReference type="ARBA" id="ARBA00048179"/>
    </source>
</evidence>
<accession>A0ABV9B1U3</accession>
<comment type="catalytic activity">
    <reaction evidence="11">
        <text>N(6)-(pyridoxal phosphate)-L-lysyl-[4-amino-5-hydroxymethyl-2-methylpyrimidine phosphate synthase] + L-histidyl-[4-amino-5-hydroxymethyl-2-methylpyrimidine phosphate synthase] + 2 Fe(3+) + 4 H2O = L-lysyl-[4-amino-5-hydroxymethyl-2-methylpyrimidine phosphate synthase] + (2S)-2-amino-5-hydroxy-4-oxopentanoyl-[4-amino-5-hydroxymethyl-2-methylpyrimidine phosphate synthase] + 4-amino-2-methyl-5-(phosphooxymethyl)pyrimidine + 3-oxopropanoate + 2 Fe(2+) + 2 H(+)</text>
        <dbReference type="Rhea" id="RHEA:65756"/>
        <dbReference type="Rhea" id="RHEA-COMP:16892"/>
        <dbReference type="Rhea" id="RHEA-COMP:16893"/>
        <dbReference type="Rhea" id="RHEA-COMP:16894"/>
        <dbReference type="Rhea" id="RHEA-COMP:16895"/>
        <dbReference type="ChEBI" id="CHEBI:15377"/>
        <dbReference type="ChEBI" id="CHEBI:15378"/>
        <dbReference type="ChEBI" id="CHEBI:29033"/>
        <dbReference type="ChEBI" id="CHEBI:29034"/>
        <dbReference type="ChEBI" id="CHEBI:29969"/>
        <dbReference type="ChEBI" id="CHEBI:29979"/>
        <dbReference type="ChEBI" id="CHEBI:33190"/>
        <dbReference type="ChEBI" id="CHEBI:58354"/>
        <dbReference type="ChEBI" id="CHEBI:143915"/>
        <dbReference type="ChEBI" id="CHEBI:157692"/>
    </reaction>
    <physiologicalReaction direction="left-to-right" evidence="11">
        <dbReference type="Rhea" id="RHEA:65757"/>
    </physiologicalReaction>
</comment>
<keyword evidence="6" id="KW-0479">Metal-binding</keyword>
<evidence type="ECO:0000259" key="12">
    <source>
        <dbReference type="Pfam" id="PF09084"/>
    </source>
</evidence>
<keyword evidence="5" id="KW-0808">Transferase</keyword>
<sequence length="350" mass="36266">MARNTREGAPVSRRSVIRLGSALTVGALVLTACSDTGGAENTASGGGLTTVTFALDYLPGATHNGLAYAMQKGLFAKEGIKIKILPVGTTPSDALIGTGQAQFGFTSSYASALTNFAAGMPVKSIFLAMPHDPSVISVLKSSGITSPAGLAGKTYGGYGTPMELALINAMIAKAGGHGTVKQVVLSVGSIEALKAKKVDAASTWPDDDYTAAQDGTEFTKFQPTDYGVAENSGVLVLANNSYAQKNPKIASGLAKALREGYQAAIDDPKAANAALVAQFPSVNPKLVDFTTRVQAKDMVNSDGPIGTQSVQKMQAYADWMIKQETLTGANGKALKSFDVTPFVTNTYLPK</sequence>
<dbReference type="RefSeq" id="WP_381182491.1">
    <property type="nucleotide sequence ID" value="NZ_JBHSFK010000030.1"/>
</dbReference>
<gene>
    <name evidence="13" type="ORF">ACFPIH_36635</name>
</gene>
<dbReference type="InterPro" id="IPR027939">
    <property type="entry name" value="NMT1/THI5"/>
</dbReference>
<dbReference type="PANTHER" id="PTHR31528:SF1">
    <property type="entry name" value="4-AMINO-5-HYDROXYMETHYL-2-METHYLPYRIMIDINE PHOSPHATE SYNTHASE THI11-RELATED"/>
    <property type="match status" value="1"/>
</dbReference>
<protein>
    <recommendedName>
        <fullName evidence="10">Thiamine pyrimidine synthase</fullName>
    </recommendedName>
</protein>
<evidence type="ECO:0000313" key="13">
    <source>
        <dbReference type="EMBL" id="MFC4504965.1"/>
    </source>
</evidence>
<evidence type="ECO:0000256" key="2">
    <source>
        <dbReference type="ARBA" id="ARBA00004948"/>
    </source>
</evidence>
<proteinExistence type="inferred from homology"/>
<evidence type="ECO:0000256" key="10">
    <source>
        <dbReference type="ARBA" id="ARBA00033171"/>
    </source>
</evidence>